<comment type="caution">
    <text evidence="2">The sequence shown here is derived from an EMBL/GenBank/DDBJ whole genome shotgun (WGS) entry which is preliminary data.</text>
</comment>
<keyword evidence="1" id="KW-0472">Membrane</keyword>
<feature type="transmembrane region" description="Helical" evidence="1">
    <location>
        <begin position="7"/>
        <end position="27"/>
    </location>
</feature>
<proteinExistence type="predicted"/>
<name>A0A1F6E288_9BACT</name>
<keyword evidence="1" id="KW-1133">Transmembrane helix</keyword>
<sequence length="140" mass="14065">MAKTLAIIFGVILVILGLLGFVGNPLIGSGALFEADMGYALMNLVGGLVLLAVAFFATGQSMLWLKIVGVIYVIVALLGFFLGTPVLGFIGTNSAGNWLNLIIGIVLVTAGYMGKGSMGGGAGSMGGGMGQSMGSSGQQM</sequence>
<dbReference type="Proteomes" id="UP000177107">
    <property type="component" value="Unassembled WGS sequence"/>
</dbReference>
<evidence type="ECO:0000313" key="2">
    <source>
        <dbReference type="EMBL" id="OGG67677.1"/>
    </source>
</evidence>
<evidence type="ECO:0008006" key="4">
    <source>
        <dbReference type="Google" id="ProtNLM"/>
    </source>
</evidence>
<evidence type="ECO:0000256" key="1">
    <source>
        <dbReference type="SAM" id="Phobius"/>
    </source>
</evidence>
<evidence type="ECO:0000313" key="3">
    <source>
        <dbReference type="Proteomes" id="UP000177107"/>
    </source>
</evidence>
<accession>A0A1F6E288</accession>
<feature type="transmembrane region" description="Helical" evidence="1">
    <location>
        <begin position="39"/>
        <end position="58"/>
    </location>
</feature>
<keyword evidence="1" id="KW-0812">Transmembrane</keyword>
<protein>
    <recommendedName>
        <fullName evidence="4">DUF4383 domain-containing protein</fullName>
    </recommendedName>
</protein>
<feature type="transmembrane region" description="Helical" evidence="1">
    <location>
        <begin position="70"/>
        <end position="91"/>
    </location>
</feature>
<organism evidence="2 3">
    <name type="scientific">Candidatus Kaiserbacteria bacterium RIFCSPHIGHO2_02_FULL_56_30</name>
    <dbReference type="NCBI Taxonomy" id="1798499"/>
    <lineage>
        <taxon>Bacteria</taxon>
        <taxon>Candidatus Kaiseribacteriota</taxon>
    </lineage>
</organism>
<dbReference type="EMBL" id="MFLM01000029">
    <property type="protein sequence ID" value="OGG67677.1"/>
    <property type="molecule type" value="Genomic_DNA"/>
</dbReference>
<dbReference type="STRING" id="1798499.A3C95_00965"/>
<gene>
    <name evidence="2" type="ORF">A3C95_00965</name>
</gene>
<feature type="transmembrane region" description="Helical" evidence="1">
    <location>
        <begin position="97"/>
        <end position="114"/>
    </location>
</feature>
<dbReference type="AlphaFoldDB" id="A0A1F6E288"/>
<reference evidence="2 3" key="1">
    <citation type="journal article" date="2016" name="Nat. Commun.">
        <title>Thousands of microbial genomes shed light on interconnected biogeochemical processes in an aquifer system.</title>
        <authorList>
            <person name="Anantharaman K."/>
            <person name="Brown C.T."/>
            <person name="Hug L.A."/>
            <person name="Sharon I."/>
            <person name="Castelle C.J."/>
            <person name="Probst A.J."/>
            <person name="Thomas B.C."/>
            <person name="Singh A."/>
            <person name="Wilkins M.J."/>
            <person name="Karaoz U."/>
            <person name="Brodie E.L."/>
            <person name="Williams K.H."/>
            <person name="Hubbard S.S."/>
            <person name="Banfield J.F."/>
        </authorList>
    </citation>
    <scope>NUCLEOTIDE SEQUENCE [LARGE SCALE GENOMIC DNA]</scope>
</reference>